<gene>
    <name evidence="1" type="ORF">EA752_19140</name>
</gene>
<sequence length="68" mass="8088">MPIKQNELMSEMVNAITTRLNDLYIQYYNDFLSVDAFARYHGLSIEDMQKLIDLGRHVNHNSLWKEDK</sequence>
<reference evidence="1 2" key="1">
    <citation type="submission" date="2018-10" db="EMBL/GenBank/DDBJ databases">
        <title>GWAS and RNA-Seq identify cryptic mechanisms of antimicrobial resistance in Acinetobacter baumannii.</title>
        <authorList>
            <person name="Sahl J.W."/>
        </authorList>
    </citation>
    <scope>NUCLEOTIDE SEQUENCE [LARGE SCALE GENOMIC DNA]</scope>
    <source>
        <strain evidence="1 2">TG41884</strain>
    </source>
</reference>
<name>A0A1E2YL97_ACIPI</name>
<dbReference type="Proteomes" id="UP000271320">
    <property type="component" value="Unassembled WGS sequence"/>
</dbReference>
<organism evidence="1 2">
    <name type="scientific">Acinetobacter pittii</name>
    <name type="common">Acinetobacter genomosp. 3</name>
    <dbReference type="NCBI Taxonomy" id="48296"/>
    <lineage>
        <taxon>Bacteria</taxon>
        <taxon>Pseudomonadati</taxon>
        <taxon>Pseudomonadota</taxon>
        <taxon>Gammaproteobacteria</taxon>
        <taxon>Moraxellales</taxon>
        <taxon>Moraxellaceae</taxon>
        <taxon>Acinetobacter</taxon>
        <taxon>Acinetobacter calcoaceticus/baumannii complex</taxon>
    </lineage>
</organism>
<proteinExistence type="predicted"/>
<dbReference type="EMBL" id="RFEW01000025">
    <property type="protein sequence ID" value="RSO54294.1"/>
    <property type="molecule type" value="Genomic_DNA"/>
</dbReference>
<evidence type="ECO:0000313" key="2">
    <source>
        <dbReference type="Proteomes" id="UP000271320"/>
    </source>
</evidence>
<comment type="caution">
    <text evidence="1">The sequence shown here is derived from an EMBL/GenBank/DDBJ whole genome shotgun (WGS) entry which is preliminary data.</text>
</comment>
<dbReference type="AlphaFoldDB" id="A0A1E2YL97"/>
<evidence type="ECO:0000313" key="1">
    <source>
        <dbReference type="EMBL" id="RSO54294.1"/>
    </source>
</evidence>
<accession>A0A1E2YL97</accession>
<protein>
    <submittedName>
        <fullName evidence="1">Uncharacterized protein</fullName>
    </submittedName>
</protein>